<gene>
    <name evidence="1" type="ORF">NHX12_002062</name>
</gene>
<name>A0A9Q0E245_9TELE</name>
<comment type="caution">
    <text evidence="1">The sequence shown here is derived from an EMBL/GenBank/DDBJ whole genome shotgun (WGS) entry which is preliminary data.</text>
</comment>
<evidence type="ECO:0000313" key="1">
    <source>
        <dbReference type="EMBL" id="KAJ3598553.1"/>
    </source>
</evidence>
<evidence type="ECO:0000313" key="2">
    <source>
        <dbReference type="Proteomes" id="UP001148018"/>
    </source>
</evidence>
<organism evidence="1 2">
    <name type="scientific">Muraenolepis orangiensis</name>
    <name type="common">Patagonian moray cod</name>
    <dbReference type="NCBI Taxonomy" id="630683"/>
    <lineage>
        <taxon>Eukaryota</taxon>
        <taxon>Metazoa</taxon>
        <taxon>Chordata</taxon>
        <taxon>Craniata</taxon>
        <taxon>Vertebrata</taxon>
        <taxon>Euteleostomi</taxon>
        <taxon>Actinopterygii</taxon>
        <taxon>Neopterygii</taxon>
        <taxon>Teleostei</taxon>
        <taxon>Neoteleostei</taxon>
        <taxon>Acanthomorphata</taxon>
        <taxon>Zeiogadaria</taxon>
        <taxon>Gadariae</taxon>
        <taxon>Gadiformes</taxon>
        <taxon>Muraenolepidoidei</taxon>
        <taxon>Muraenolepididae</taxon>
        <taxon>Muraenolepis</taxon>
    </lineage>
</organism>
<sequence length="133" mass="15678">MVEWLRVNPMVWNPKLNTYKDTGKRLKRWEDQAQVLNPSHDEIKDVTHLQRWFRSLHDLHVKLDKDLKSGAGARELTSMTERETWINTQFTFLKGIIRHRREPLVSVRTALQNTGGDLAAAGVHRRSCRWSHR</sequence>
<reference evidence="1" key="1">
    <citation type="submission" date="2022-07" db="EMBL/GenBank/DDBJ databases">
        <title>Chromosome-level genome of Muraenolepis orangiensis.</title>
        <authorList>
            <person name="Kim J."/>
        </authorList>
    </citation>
    <scope>NUCLEOTIDE SEQUENCE</scope>
    <source>
        <strain evidence="1">KU_S4_2022</strain>
        <tissue evidence="1">Muscle</tissue>
    </source>
</reference>
<dbReference type="Proteomes" id="UP001148018">
    <property type="component" value="Unassembled WGS sequence"/>
</dbReference>
<keyword evidence="2" id="KW-1185">Reference proteome</keyword>
<evidence type="ECO:0008006" key="3">
    <source>
        <dbReference type="Google" id="ProtNLM"/>
    </source>
</evidence>
<dbReference type="AlphaFoldDB" id="A0A9Q0E245"/>
<dbReference type="OrthoDB" id="8964943at2759"/>
<accession>A0A9Q0E245</accession>
<protein>
    <recommendedName>
        <fullName evidence="3">MADF domain-containing protein</fullName>
    </recommendedName>
</protein>
<dbReference type="EMBL" id="JANIIK010000109">
    <property type="protein sequence ID" value="KAJ3598553.1"/>
    <property type="molecule type" value="Genomic_DNA"/>
</dbReference>
<proteinExistence type="predicted"/>